<protein>
    <submittedName>
        <fullName evidence="7">Heme biosynthesis HemY N-terminal domain-containing protein</fullName>
    </submittedName>
</protein>
<comment type="subcellular location">
    <subcellularLocation>
        <location evidence="1">Membrane</location>
    </subcellularLocation>
</comment>
<evidence type="ECO:0000256" key="4">
    <source>
        <dbReference type="ARBA" id="ARBA00023136"/>
    </source>
</evidence>
<keyword evidence="4 5" id="KW-0472">Membrane</keyword>
<evidence type="ECO:0000256" key="3">
    <source>
        <dbReference type="ARBA" id="ARBA00022989"/>
    </source>
</evidence>
<dbReference type="SUPFAM" id="SSF48452">
    <property type="entry name" value="TPR-like"/>
    <property type="match status" value="1"/>
</dbReference>
<dbReference type="Proteomes" id="UP001305521">
    <property type="component" value="Chromosome"/>
</dbReference>
<dbReference type="InterPro" id="IPR011990">
    <property type="entry name" value="TPR-like_helical_dom_sf"/>
</dbReference>
<feature type="transmembrane region" description="Helical" evidence="5">
    <location>
        <begin position="36"/>
        <end position="68"/>
    </location>
</feature>
<sequence>MRLVLKLLLVLLAGFAGVMALMDLGGSVEIRHGDLWIGLPLAAGILAAALGFLLLHALLRLWSWLLAWPARRRLRLERQHRAEGELALTRALVALAAGRAEAARIEVTRARRLMGDSPQLLLLAAEAARAEGDEAAATEAFEALAAQPEARFLGLRGLLRQAEARGDWDAAREIAAEAQSAEPSAEWLRAERSEVARRRQDWGEALAFSGADGPRAALSLAAALQEKDPLRAAELERQAFLAEPGFAPGVIAHASRLLDTGHPRRARGVLQQGWNAAPHPGIAELLLGLDTDRIRRVRLVEELTRHTPAHPESRLLRARIAFEAGLTGRARHELNLWRETGQADRRCYALLGEVERAEHGPDAAREREAGWLREAAAAPVEPVWRCGHCGAEHSAWKPLCGACGTAGAITWSGAAR</sequence>
<organism evidence="7 8">
    <name type="scientific">Sediminicoccus rosea</name>
    <dbReference type="NCBI Taxonomy" id="1225128"/>
    <lineage>
        <taxon>Bacteria</taxon>
        <taxon>Pseudomonadati</taxon>
        <taxon>Pseudomonadota</taxon>
        <taxon>Alphaproteobacteria</taxon>
        <taxon>Acetobacterales</taxon>
        <taxon>Roseomonadaceae</taxon>
        <taxon>Sediminicoccus</taxon>
    </lineage>
</organism>
<dbReference type="RefSeq" id="WP_318649065.1">
    <property type="nucleotide sequence ID" value="NZ_CP137852.1"/>
</dbReference>
<gene>
    <name evidence="7" type="ORF">R9Z33_23800</name>
</gene>
<dbReference type="Gene3D" id="1.25.40.10">
    <property type="entry name" value="Tetratricopeptide repeat domain"/>
    <property type="match status" value="1"/>
</dbReference>
<dbReference type="Pfam" id="PF07219">
    <property type="entry name" value="HemY_N"/>
    <property type="match status" value="1"/>
</dbReference>
<keyword evidence="8" id="KW-1185">Reference proteome</keyword>
<dbReference type="InterPro" id="IPR010817">
    <property type="entry name" value="HemY_N"/>
</dbReference>
<evidence type="ECO:0000256" key="5">
    <source>
        <dbReference type="SAM" id="Phobius"/>
    </source>
</evidence>
<evidence type="ECO:0000256" key="1">
    <source>
        <dbReference type="ARBA" id="ARBA00004370"/>
    </source>
</evidence>
<evidence type="ECO:0000313" key="7">
    <source>
        <dbReference type="EMBL" id="WPB85100.1"/>
    </source>
</evidence>
<reference evidence="7 8" key="1">
    <citation type="submission" date="2023-11" db="EMBL/GenBank/DDBJ databases">
        <title>Arctic aerobic anoxygenic photoheterotroph Sediminicoccus rosea KRV36 adapts its photosynthesis to long days of polar summer.</title>
        <authorList>
            <person name="Tomasch J."/>
            <person name="Kopejtka K."/>
            <person name="Bily T."/>
            <person name="Gardiner A.T."/>
            <person name="Gardian Z."/>
            <person name="Shivaramu S."/>
            <person name="Koblizek M."/>
            <person name="Engelhardt F."/>
            <person name="Kaftan D."/>
        </authorList>
    </citation>
    <scope>NUCLEOTIDE SEQUENCE [LARGE SCALE GENOMIC DNA]</scope>
    <source>
        <strain evidence="7 8">R-30</strain>
    </source>
</reference>
<accession>A0ABZ0PHJ2</accession>
<name>A0ABZ0PHJ2_9PROT</name>
<feature type="domain" description="HemY N-terminal" evidence="6">
    <location>
        <begin position="26"/>
        <end position="132"/>
    </location>
</feature>
<evidence type="ECO:0000259" key="6">
    <source>
        <dbReference type="Pfam" id="PF07219"/>
    </source>
</evidence>
<proteinExistence type="predicted"/>
<evidence type="ECO:0000256" key="2">
    <source>
        <dbReference type="ARBA" id="ARBA00022692"/>
    </source>
</evidence>
<keyword evidence="3 5" id="KW-1133">Transmembrane helix</keyword>
<dbReference type="EMBL" id="CP137852">
    <property type="protein sequence ID" value="WPB85100.1"/>
    <property type="molecule type" value="Genomic_DNA"/>
</dbReference>
<keyword evidence="2 5" id="KW-0812">Transmembrane</keyword>
<evidence type="ECO:0000313" key="8">
    <source>
        <dbReference type="Proteomes" id="UP001305521"/>
    </source>
</evidence>